<dbReference type="InterPro" id="IPR050482">
    <property type="entry name" value="Sensor_HK_TwoCompSys"/>
</dbReference>
<keyword evidence="9" id="KW-1133">Transmembrane helix</keyword>
<evidence type="ECO:0000313" key="12">
    <source>
        <dbReference type="EMBL" id="MFC5855379.1"/>
    </source>
</evidence>
<dbReference type="Gene3D" id="3.30.565.10">
    <property type="entry name" value="Histidine kinase-like ATPase, C-terminal domain"/>
    <property type="match status" value="1"/>
</dbReference>
<comment type="catalytic activity">
    <reaction evidence="1">
        <text>ATP + protein L-histidine = ADP + protein N-phospho-L-histidine.</text>
        <dbReference type="EC" id="2.7.13.3"/>
    </reaction>
</comment>
<dbReference type="CDD" id="cd16917">
    <property type="entry name" value="HATPase_UhpB-NarQ-NarX-like"/>
    <property type="match status" value="1"/>
</dbReference>
<keyword evidence="5" id="KW-0547">Nucleotide-binding</keyword>
<dbReference type="EC" id="2.7.13.3" evidence="2"/>
<name>A0ABW1E429_9ACTN</name>
<dbReference type="SUPFAM" id="SSF55874">
    <property type="entry name" value="ATPase domain of HSP90 chaperone/DNA topoisomerase II/histidine kinase"/>
    <property type="match status" value="1"/>
</dbReference>
<accession>A0ABW1E429</accession>
<dbReference type="Pfam" id="PF02518">
    <property type="entry name" value="HATPase_c"/>
    <property type="match status" value="1"/>
</dbReference>
<sequence length="415" mass="43500">MALRLPRPHRIDVWASLAGLFGGLLLWGIGLGMRSADEAYVVFDGRWPLLVPLVVIAGCELLRRSAPRTALLTGTAALLADGLTQGSLATLVMYTDLMYAAVLYGTPTAARLLPRITALLTVVGALVPYALWRVPEALLVGVAIGVIAFTPASTALIVRNHREAAEAARLRAEQTALLAEMDRTQAVTAERARMARELHDVVANHLSAIAIHSTAALSLDDEATSRNALTVIRENSVQGLSEMRRLIGILRDPGDQEPGATPTLDGLGALVEGARANGLKVVFDPLPGAGHDAVPPPVELAAYRIVQEALTNVLKHADKGPVTVRLRRAADALDIRVVSPYGGRDAPRAPGSGAGLVGMRERVALLHGTFGAGPESGAGLAHPEVWVVCASLPLTDASVGATATTPTPTTRGETE</sequence>
<feature type="transmembrane region" description="Helical" evidence="9">
    <location>
        <begin position="12"/>
        <end position="33"/>
    </location>
</feature>
<evidence type="ECO:0000313" key="13">
    <source>
        <dbReference type="Proteomes" id="UP001596180"/>
    </source>
</evidence>
<feature type="transmembrane region" description="Helical" evidence="9">
    <location>
        <begin position="137"/>
        <end position="158"/>
    </location>
</feature>
<evidence type="ECO:0000256" key="3">
    <source>
        <dbReference type="ARBA" id="ARBA00022553"/>
    </source>
</evidence>
<comment type="caution">
    <text evidence="12">The sequence shown here is derived from an EMBL/GenBank/DDBJ whole genome shotgun (WGS) entry which is preliminary data.</text>
</comment>
<evidence type="ECO:0000259" key="10">
    <source>
        <dbReference type="Pfam" id="PF02518"/>
    </source>
</evidence>
<dbReference type="Proteomes" id="UP001596180">
    <property type="component" value="Unassembled WGS sequence"/>
</dbReference>
<evidence type="ECO:0000256" key="1">
    <source>
        <dbReference type="ARBA" id="ARBA00000085"/>
    </source>
</evidence>
<dbReference type="GO" id="GO:0016301">
    <property type="term" value="F:kinase activity"/>
    <property type="evidence" value="ECO:0007669"/>
    <property type="project" value="UniProtKB-KW"/>
</dbReference>
<keyword evidence="7" id="KW-0067">ATP-binding</keyword>
<dbReference type="InterPro" id="IPR011712">
    <property type="entry name" value="Sig_transdc_His_kin_sub3_dim/P"/>
</dbReference>
<dbReference type="Gene3D" id="1.20.5.1930">
    <property type="match status" value="1"/>
</dbReference>
<evidence type="ECO:0000256" key="2">
    <source>
        <dbReference type="ARBA" id="ARBA00012438"/>
    </source>
</evidence>
<proteinExistence type="predicted"/>
<feature type="domain" description="Histidine kinase/HSP90-like ATPase" evidence="10">
    <location>
        <begin position="300"/>
        <end position="379"/>
    </location>
</feature>
<feature type="transmembrane region" description="Helical" evidence="9">
    <location>
        <begin position="112"/>
        <end position="131"/>
    </location>
</feature>
<feature type="domain" description="Signal transduction histidine kinase subgroup 3 dimerisation and phosphoacceptor" evidence="11">
    <location>
        <begin position="190"/>
        <end position="254"/>
    </location>
</feature>
<dbReference type="RefSeq" id="WP_381368268.1">
    <property type="nucleotide sequence ID" value="NZ_JBHSOA010000064.1"/>
</dbReference>
<protein>
    <recommendedName>
        <fullName evidence="2">histidine kinase</fullName>
        <ecNumber evidence="2">2.7.13.3</ecNumber>
    </recommendedName>
</protein>
<keyword evidence="13" id="KW-1185">Reference proteome</keyword>
<gene>
    <name evidence="12" type="ORF">ACFPZI_27430</name>
</gene>
<evidence type="ECO:0000256" key="4">
    <source>
        <dbReference type="ARBA" id="ARBA00022679"/>
    </source>
</evidence>
<keyword evidence="6 12" id="KW-0418">Kinase</keyword>
<dbReference type="EMBL" id="JBHSOA010000064">
    <property type="protein sequence ID" value="MFC5855379.1"/>
    <property type="molecule type" value="Genomic_DNA"/>
</dbReference>
<evidence type="ECO:0000256" key="6">
    <source>
        <dbReference type="ARBA" id="ARBA00022777"/>
    </source>
</evidence>
<keyword evidence="9" id="KW-0812">Transmembrane</keyword>
<evidence type="ECO:0000256" key="7">
    <source>
        <dbReference type="ARBA" id="ARBA00022840"/>
    </source>
</evidence>
<dbReference type="PANTHER" id="PTHR24421">
    <property type="entry name" value="NITRATE/NITRITE SENSOR PROTEIN NARX-RELATED"/>
    <property type="match status" value="1"/>
</dbReference>
<reference evidence="13" key="1">
    <citation type="journal article" date="2019" name="Int. J. Syst. Evol. Microbiol.">
        <title>The Global Catalogue of Microorganisms (GCM) 10K type strain sequencing project: providing services to taxonomists for standard genome sequencing and annotation.</title>
        <authorList>
            <consortium name="The Broad Institute Genomics Platform"/>
            <consortium name="The Broad Institute Genome Sequencing Center for Infectious Disease"/>
            <person name="Wu L."/>
            <person name="Ma J."/>
        </authorList>
    </citation>
    <scope>NUCLEOTIDE SEQUENCE [LARGE SCALE GENOMIC DNA]</scope>
    <source>
        <strain evidence="13">JCM 10411</strain>
    </source>
</reference>
<evidence type="ECO:0000256" key="8">
    <source>
        <dbReference type="ARBA" id="ARBA00023012"/>
    </source>
</evidence>
<dbReference type="InterPro" id="IPR036890">
    <property type="entry name" value="HATPase_C_sf"/>
</dbReference>
<evidence type="ECO:0000259" key="11">
    <source>
        <dbReference type="Pfam" id="PF07730"/>
    </source>
</evidence>
<keyword evidence="4" id="KW-0808">Transferase</keyword>
<dbReference type="PANTHER" id="PTHR24421:SF10">
    <property type="entry name" value="NITRATE_NITRITE SENSOR PROTEIN NARQ"/>
    <property type="match status" value="1"/>
</dbReference>
<keyword evidence="3" id="KW-0597">Phosphoprotein</keyword>
<dbReference type="InterPro" id="IPR003594">
    <property type="entry name" value="HATPase_dom"/>
</dbReference>
<evidence type="ECO:0000256" key="5">
    <source>
        <dbReference type="ARBA" id="ARBA00022741"/>
    </source>
</evidence>
<dbReference type="Pfam" id="PF07730">
    <property type="entry name" value="HisKA_3"/>
    <property type="match status" value="1"/>
</dbReference>
<keyword evidence="8" id="KW-0902">Two-component regulatory system</keyword>
<evidence type="ECO:0000256" key="9">
    <source>
        <dbReference type="SAM" id="Phobius"/>
    </source>
</evidence>
<keyword evidence="9" id="KW-0472">Membrane</keyword>
<organism evidence="12 13">
    <name type="scientific">Streptomyces chlorus</name>
    <dbReference type="NCBI Taxonomy" id="887452"/>
    <lineage>
        <taxon>Bacteria</taxon>
        <taxon>Bacillati</taxon>
        <taxon>Actinomycetota</taxon>
        <taxon>Actinomycetes</taxon>
        <taxon>Kitasatosporales</taxon>
        <taxon>Streptomycetaceae</taxon>
        <taxon>Streptomyces</taxon>
    </lineage>
</organism>